<keyword evidence="1" id="KW-0521">NADP</keyword>
<dbReference type="AlphaFoldDB" id="A0A5N6YUB1"/>
<dbReference type="PRINTS" id="PR00081">
    <property type="entry name" value="GDHRDH"/>
</dbReference>
<dbReference type="PROSITE" id="PS00061">
    <property type="entry name" value="ADH_SHORT"/>
    <property type="match status" value="1"/>
</dbReference>
<protein>
    <submittedName>
        <fullName evidence="2">Uncharacterized protein</fullName>
    </submittedName>
</protein>
<reference evidence="3" key="1">
    <citation type="submission" date="2019-04" db="EMBL/GenBank/DDBJ databases">
        <title>Friends and foes A comparative genomics studyof 23 Aspergillus species from section Flavi.</title>
        <authorList>
            <consortium name="DOE Joint Genome Institute"/>
            <person name="Kjaerbolling I."/>
            <person name="Vesth T."/>
            <person name="Frisvad J.C."/>
            <person name="Nybo J.L."/>
            <person name="Theobald S."/>
            <person name="Kildgaard S."/>
            <person name="Isbrandt T."/>
            <person name="Kuo A."/>
            <person name="Sato A."/>
            <person name="Lyhne E.K."/>
            <person name="Kogle M.E."/>
            <person name="Wiebenga A."/>
            <person name="Kun R.S."/>
            <person name="Lubbers R.J."/>
            <person name="Makela M.R."/>
            <person name="Barry K."/>
            <person name="Chovatia M."/>
            <person name="Clum A."/>
            <person name="Daum C."/>
            <person name="Haridas S."/>
            <person name="He G."/>
            <person name="LaButti K."/>
            <person name="Lipzen A."/>
            <person name="Mondo S."/>
            <person name="Riley R."/>
            <person name="Salamov A."/>
            <person name="Simmons B.A."/>
            <person name="Magnuson J.K."/>
            <person name="Henrissat B."/>
            <person name="Mortensen U.H."/>
            <person name="Larsen T.O."/>
            <person name="Devries R.P."/>
            <person name="Grigoriev I.V."/>
            <person name="Machida M."/>
            <person name="Baker S.E."/>
            <person name="Andersen M.R."/>
        </authorList>
    </citation>
    <scope>NUCLEOTIDE SEQUENCE [LARGE SCALE GENOMIC DNA]</scope>
    <source>
        <strain evidence="3">CBS 553.77</strain>
    </source>
</reference>
<name>A0A5N6YUB1_9EURO</name>
<dbReference type="SUPFAM" id="SSF51735">
    <property type="entry name" value="NAD(P)-binding Rossmann-fold domains"/>
    <property type="match status" value="1"/>
</dbReference>
<evidence type="ECO:0000256" key="1">
    <source>
        <dbReference type="ARBA" id="ARBA00022857"/>
    </source>
</evidence>
<evidence type="ECO:0000313" key="2">
    <source>
        <dbReference type="EMBL" id="KAE8349027.1"/>
    </source>
</evidence>
<accession>A0A5N6YUB1</accession>
<proteinExistence type="predicted"/>
<organism evidence="2 3">
    <name type="scientific">Aspergillus coremiiformis</name>
    <dbReference type="NCBI Taxonomy" id="138285"/>
    <lineage>
        <taxon>Eukaryota</taxon>
        <taxon>Fungi</taxon>
        <taxon>Dikarya</taxon>
        <taxon>Ascomycota</taxon>
        <taxon>Pezizomycotina</taxon>
        <taxon>Eurotiomycetes</taxon>
        <taxon>Eurotiomycetidae</taxon>
        <taxon>Eurotiales</taxon>
        <taxon>Aspergillaceae</taxon>
        <taxon>Aspergillus</taxon>
        <taxon>Aspergillus subgen. Circumdati</taxon>
    </lineage>
</organism>
<keyword evidence="3" id="KW-1185">Reference proteome</keyword>
<dbReference type="OrthoDB" id="5371740at2759"/>
<dbReference type="Proteomes" id="UP000327118">
    <property type="component" value="Unassembled WGS sequence"/>
</dbReference>
<dbReference type="Pfam" id="PF00106">
    <property type="entry name" value="adh_short"/>
    <property type="match status" value="1"/>
</dbReference>
<evidence type="ECO:0000313" key="3">
    <source>
        <dbReference type="Proteomes" id="UP000327118"/>
    </source>
</evidence>
<dbReference type="InterPro" id="IPR036291">
    <property type="entry name" value="NAD(P)-bd_dom_sf"/>
</dbReference>
<dbReference type="InterPro" id="IPR002347">
    <property type="entry name" value="SDR_fam"/>
</dbReference>
<dbReference type="GO" id="GO:0044550">
    <property type="term" value="P:secondary metabolite biosynthetic process"/>
    <property type="evidence" value="ECO:0007669"/>
    <property type="project" value="UniProtKB-ARBA"/>
</dbReference>
<sequence length="113" mass="12524">MAITGSCFSFYHRNTSPIYAAAKRGLVDFMCSISKRFLWESIRVNAICPARVRTDLNSEEVFGWVVEISDTTGYLRDPLERAENSTRNTMTATMLAPESDAVGISADRIGVVP</sequence>
<dbReference type="Gene3D" id="3.40.50.720">
    <property type="entry name" value="NAD(P)-binding Rossmann-like Domain"/>
    <property type="match status" value="1"/>
</dbReference>
<gene>
    <name evidence="2" type="ORF">BDV28DRAFT_152268</name>
</gene>
<dbReference type="EMBL" id="ML739357">
    <property type="protein sequence ID" value="KAE8349027.1"/>
    <property type="molecule type" value="Genomic_DNA"/>
</dbReference>
<dbReference type="InterPro" id="IPR020904">
    <property type="entry name" value="Sc_DH/Rdtase_CS"/>
</dbReference>